<keyword evidence="3" id="KW-1185">Reference proteome</keyword>
<keyword evidence="1" id="KW-0472">Membrane</keyword>
<feature type="transmembrane region" description="Helical" evidence="1">
    <location>
        <begin position="42"/>
        <end position="62"/>
    </location>
</feature>
<evidence type="ECO:0000313" key="2">
    <source>
        <dbReference type="EMBL" id="KAK3263242.1"/>
    </source>
</evidence>
<evidence type="ECO:0000256" key="1">
    <source>
        <dbReference type="SAM" id="Phobius"/>
    </source>
</evidence>
<name>A0AAE0FNR7_9CHLO</name>
<organism evidence="2 3">
    <name type="scientific">Cymbomonas tetramitiformis</name>
    <dbReference type="NCBI Taxonomy" id="36881"/>
    <lineage>
        <taxon>Eukaryota</taxon>
        <taxon>Viridiplantae</taxon>
        <taxon>Chlorophyta</taxon>
        <taxon>Pyramimonadophyceae</taxon>
        <taxon>Pyramimonadales</taxon>
        <taxon>Pyramimonadaceae</taxon>
        <taxon>Cymbomonas</taxon>
    </lineage>
</organism>
<gene>
    <name evidence="2" type="ORF">CYMTET_27940</name>
</gene>
<accession>A0AAE0FNR7</accession>
<keyword evidence="1" id="KW-1133">Transmembrane helix</keyword>
<protein>
    <recommendedName>
        <fullName evidence="4">Apple domain-containing protein</fullName>
    </recommendedName>
</protein>
<keyword evidence="1" id="KW-0812">Transmembrane</keyword>
<proteinExistence type="predicted"/>
<sequence length="249" mass="28108">MGYLRKDPKAVPRRRHADLTLQYYKSGDDKKSKSGRFQLSPVVWFGLFCVLALAFVCAEELVEQLHKTRQVVREKVGLPRRTFTLLGPDQDVSTVSHAEDPATPESPEEVVYTRMRGATCEDEVKSPVFLKKATVTLDDCASMCDTDSKCQSFTMPPVAEAKKGDCILYKSGCNRVKVDKQDQVLYIKDVATPGPSSHPHGEPFLFLEDQASSGQLYRGYRWRNEYTLLQLAREFSAVLALLHKKIDPF</sequence>
<dbReference type="AlphaFoldDB" id="A0AAE0FNR7"/>
<reference evidence="2 3" key="1">
    <citation type="journal article" date="2015" name="Genome Biol. Evol.">
        <title>Comparative Genomics of a Bacterivorous Green Alga Reveals Evolutionary Causalities and Consequences of Phago-Mixotrophic Mode of Nutrition.</title>
        <authorList>
            <person name="Burns J.A."/>
            <person name="Paasch A."/>
            <person name="Narechania A."/>
            <person name="Kim E."/>
        </authorList>
    </citation>
    <scope>NUCLEOTIDE SEQUENCE [LARGE SCALE GENOMIC DNA]</scope>
    <source>
        <strain evidence="2 3">PLY_AMNH</strain>
    </source>
</reference>
<dbReference type="EMBL" id="LGRX02015615">
    <property type="protein sequence ID" value="KAK3263242.1"/>
    <property type="molecule type" value="Genomic_DNA"/>
</dbReference>
<dbReference type="Proteomes" id="UP001190700">
    <property type="component" value="Unassembled WGS sequence"/>
</dbReference>
<comment type="caution">
    <text evidence="2">The sequence shown here is derived from an EMBL/GenBank/DDBJ whole genome shotgun (WGS) entry which is preliminary data.</text>
</comment>
<evidence type="ECO:0000313" key="3">
    <source>
        <dbReference type="Proteomes" id="UP001190700"/>
    </source>
</evidence>
<evidence type="ECO:0008006" key="4">
    <source>
        <dbReference type="Google" id="ProtNLM"/>
    </source>
</evidence>